<dbReference type="SUPFAM" id="SSF56925">
    <property type="entry name" value="OMPA-like"/>
    <property type="match status" value="1"/>
</dbReference>
<dbReference type="InterPro" id="IPR011250">
    <property type="entry name" value="OMP/PagP_B-barrel"/>
</dbReference>
<dbReference type="Proteomes" id="UP000241868">
    <property type="component" value="Unassembled WGS sequence"/>
</dbReference>
<reference evidence="3 4" key="1">
    <citation type="submission" date="2018-03" db="EMBL/GenBank/DDBJ databases">
        <title>Neisseria weixii sp. nov., isolated from the intestinal contents of Tibetan Plateau pika (Ochotona curzoniae) in Yushu, Qinghai Province, China.</title>
        <authorList>
            <person name="Gui Z."/>
        </authorList>
    </citation>
    <scope>NUCLEOTIDE SEQUENCE [LARGE SCALE GENOMIC DNA]</scope>
    <source>
        <strain evidence="3 4">ATCC 51483</strain>
    </source>
</reference>
<keyword evidence="4" id="KW-1185">Reference proteome</keyword>
<gene>
    <name evidence="3" type="ORF">C7N83_05225</name>
</gene>
<dbReference type="EMBL" id="PXYY01000022">
    <property type="protein sequence ID" value="PSJ80621.1"/>
    <property type="molecule type" value="Genomic_DNA"/>
</dbReference>
<dbReference type="AlphaFoldDB" id="A0A2P7U113"/>
<proteinExistence type="predicted"/>
<evidence type="ECO:0000313" key="4">
    <source>
        <dbReference type="Proteomes" id="UP000241868"/>
    </source>
</evidence>
<dbReference type="Pfam" id="PF08794">
    <property type="entry name" value="FHBP_C"/>
    <property type="match status" value="1"/>
</dbReference>
<name>A0A2P7U113_9NEIS</name>
<protein>
    <recommendedName>
        <fullName evidence="2">Factor H binding protein-like C-terminal domain-containing protein</fullName>
    </recommendedName>
</protein>
<comment type="subcellular location">
    <subcellularLocation>
        <location evidence="1">Cell outer membrane</location>
    </subcellularLocation>
</comment>
<dbReference type="InterPro" id="IPR014902">
    <property type="entry name" value="FHBP-like_C"/>
</dbReference>
<dbReference type="Gene3D" id="2.40.160.90">
    <property type="match status" value="1"/>
</dbReference>
<evidence type="ECO:0000256" key="1">
    <source>
        <dbReference type="ARBA" id="ARBA00004442"/>
    </source>
</evidence>
<organism evidence="3 4">
    <name type="scientific">Neisseria iguanae</name>
    <dbReference type="NCBI Taxonomy" id="90242"/>
    <lineage>
        <taxon>Bacteria</taxon>
        <taxon>Pseudomonadati</taxon>
        <taxon>Pseudomonadota</taxon>
        <taxon>Betaproteobacteria</taxon>
        <taxon>Neisseriales</taxon>
        <taxon>Neisseriaceae</taxon>
        <taxon>Neisseria</taxon>
    </lineage>
</organism>
<accession>A0A2P7U113</accession>
<comment type="caution">
    <text evidence="3">The sequence shown here is derived from an EMBL/GenBank/DDBJ whole genome shotgun (WGS) entry which is preliminary data.</text>
</comment>
<evidence type="ECO:0000313" key="3">
    <source>
        <dbReference type="EMBL" id="PSJ80621.1"/>
    </source>
</evidence>
<sequence length="215" mass="23385">MQTEGRRSRSWRFVLTAGRHYPVVEFKLTQDFERPQTARVTLNGSTYTVVANGTATLYQQPYSVVVVGKKFTGTDFTNPSLSWFERADDYLIVDTLKGYTTKQLPSEGQFNYKGIAFTANETGVLSYDVDFANKTGSGRITGISQAGPVTLPKGNITTINYMNNPDKVGISGFGIEADAVSARVGNGSYRLGFFGPNAEEIAGVFEGVLGFGGKR</sequence>
<dbReference type="OrthoDB" id="6688917at2"/>
<dbReference type="GO" id="GO:0009279">
    <property type="term" value="C:cell outer membrane"/>
    <property type="evidence" value="ECO:0007669"/>
    <property type="project" value="UniProtKB-SubCell"/>
</dbReference>
<feature type="domain" description="Factor H binding protein-like C-terminal" evidence="2">
    <location>
        <begin position="102"/>
        <end position="203"/>
    </location>
</feature>
<evidence type="ECO:0000259" key="2">
    <source>
        <dbReference type="Pfam" id="PF08794"/>
    </source>
</evidence>